<proteinExistence type="predicted"/>
<gene>
    <name evidence="1" type="ORF">ACFPN9_26345</name>
</gene>
<accession>A0ABW0P7Z3</accession>
<evidence type="ECO:0008006" key="3">
    <source>
        <dbReference type="Google" id="ProtNLM"/>
    </source>
</evidence>
<comment type="caution">
    <text evidence="1">The sequence shown here is derived from an EMBL/GenBank/DDBJ whole genome shotgun (WGS) entry which is preliminary data.</text>
</comment>
<evidence type="ECO:0000313" key="1">
    <source>
        <dbReference type="EMBL" id="MFC5508760.1"/>
    </source>
</evidence>
<dbReference type="InterPro" id="IPR012340">
    <property type="entry name" value="NA-bd_OB-fold"/>
</dbReference>
<protein>
    <recommendedName>
        <fullName evidence="3">Single-stranded DNA-binding protein</fullName>
    </recommendedName>
</protein>
<evidence type="ECO:0000313" key="2">
    <source>
        <dbReference type="Proteomes" id="UP001596060"/>
    </source>
</evidence>
<dbReference type="Gene3D" id="2.40.50.140">
    <property type="entry name" value="Nucleic acid-binding proteins"/>
    <property type="match status" value="1"/>
</dbReference>
<reference evidence="2" key="1">
    <citation type="journal article" date="2019" name="Int. J. Syst. Evol. Microbiol.">
        <title>The Global Catalogue of Microorganisms (GCM) 10K type strain sequencing project: providing services to taxonomists for standard genome sequencing and annotation.</title>
        <authorList>
            <consortium name="The Broad Institute Genomics Platform"/>
            <consortium name="The Broad Institute Genome Sequencing Center for Infectious Disease"/>
            <person name="Wu L."/>
            <person name="Ma J."/>
        </authorList>
    </citation>
    <scope>NUCLEOTIDE SEQUENCE [LARGE SCALE GENOMIC DNA]</scope>
    <source>
        <strain evidence="2">CCUG 43117</strain>
    </source>
</reference>
<sequence>MSRFQSASFEINGRVAHMQPLQTVVKLTVAVSNRTSSGEAPSTWKAAGTAVFGLSVEDPGLREYVTQFVAIGDLVLIKGNLSSTHFNGAQSPKPSSGIRLVVTHIVAVPKRQADRLDAIPPVAADAASSGEPSF</sequence>
<dbReference type="EMBL" id="JBHSLU010000117">
    <property type="protein sequence ID" value="MFC5508760.1"/>
    <property type="molecule type" value="Genomic_DNA"/>
</dbReference>
<dbReference type="RefSeq" id="WP_377817913.1">
    <property type="nucleotide sequence ID" value="NZ_JBHSLU010000117.1"/>
</dbReference>
<dbReference type="Proteomes" id="UP001596060">
    <property type="component" value="Unassembled WGS sequence"/>
</dbReference>
<name>A0ABW0P7Z3_9HYPH</name>
<keyword evidence="2" id="KW-1185">Reference proteome</keyword>
<organism evidence="1 2">
    <name type="scientific">Bosea massiliensis</name>
    <dbReference type="NCBI Taxonomy" id="151419"/>
    <lineage>
        <taxon>Bacteria</taxon>
        <taxon>Pseudomonadati</taxon>
        <taxon>Pseudomonadota</taxon>
        <taxon>Alphaproteobacteria</taxon>
        <taxon>Hyphomicrobiales</taxon>
        <taxon>Boseaceae</taxon>
        <taxon>Bosea</taxon>
    </lineage>
</organism>